<sequence>MGVLKGELKLGEGNKGSDVEKGKQAKYAPNDRKKINNIATRKRPTSPQLQRRDLNTLQAGNYGGKTSNNEKAGSPETDNHPRSTAKRRRTVSSHSPPTTIVEAGAIP</sequence>
<evidence type="ECO:0000313" key="3">
    <source>
        <dbReference type="Proteomes" id="UP001358586"/>
    </source>
</evidence>
<reference evidence="2 3" key="1">
    <citation type="submission" date="2023-03" db="EMBL/GenBank/DDBJ databases">
        <title>WGS of Gossypium arboreum.</title>
        <authorList>
            <person name="Yu D."/>
        </authorList>
    </citation>
    <scope>NUCLEOTIDE SEQUENCE [LARGE SCALE GENOMIC DNA]</scope>
    <source>
        <tissue evidence="2">Leaf</tissue>
    </source>
</reference>
<name>A0ABR0NSF3_GOSAR</name>
<evidence type="ECO:0000256" key="1">
    <source>
        <dbReference type="SAM" id="MobiDB-lite"/>
    </source>
</evidence>
<proteinExistence type="predicted"/>
<protein>
    <submittedName>
        <fullName evidence="2">Uncharacterized protein</fullName>
    </submittedName>
</protein>
<feature type="compositionally biased region" description="Basic and acidic residues" evidence="1">
    <location>
        <begin position="1"/>
        <end position="34"/>
    </location>
</feature>
<dbReference type="EMBL" id="JARKNE010000009">
    <property type="protein sequence ID" value="KAK5804280.1"/>
    <property type="molecule type" value="Genomic_DNA"/>
</dbReference>
<accession>A0ABR0NSF3</accession>
<evidence type="ECO:0000313" key="2">
    <source>
        <dbReference type="EMBL" id="KAK5804280.1"/>
    </source>
</evidence>
<feature type="region of interest" description="Disordered" evidence="1">
    <location>
        <begin position="1"/>
        <end position="107"/>
    </location>
</feature>
<gene>
    <name evidence="2" type="ORF">PVK06_031929</name>
</gene>
<keyword evidence="3" id="KW-1185">Reference proteome</keyword>
<dbReference type="Proteomes" id="UP001358586">
    <property type="component" value="Chromosome 9"/>
</dbReference>
<comment type="caution">
    <text evidence="2">The sequence shown here is derived from an EMBL/GenBank/DDBJ whole genome shotgun (WGS) entry which is preliminary data.</text>
</comment>
<organism evidence="2 3">
    <name type="scientific">Gossypium arboreum</name>
    <name type="common">Tree cotton</name>
    <name type="synonym">Gossypium nanking</name>
    <dbReference type="NCBI Taxonomy" id="29729"/>
    <lineage>
        <taxon>Eukaryota</taxon>
        <taxon>Viridiplantae</taxon>
        <taxon>Streptophyta</taxon>
        <taxon>Embryophyta</taxon>
        <taxon>Tracheophyta</taxon>
        <taxon>Spermatophyta</taxon>
        <taxon>Magnoliopsida</taxon>
        <taxon>eudicotyledons</taxon>
        <taxon>Gunneridae</taxon>
        <taxon>Pentapetalae</taxon>
        <taxon>rosids</taxon>
        <taxon>malvids</taxon>
        <taxon>Malvales</taxon>
        <taxon>Malvaceae</taxon>
        <taxon>Malvoideae</taxon>
        <taxon>Gossypium</taxon>
    </lineage>
</organism>
<feature type="compositionally biased region" description="Polar residues" evidence="1">
    <location>
        <begin position="45"/>
        <end position="71"/>
    </location>
</feature>